<reference evidence="1" key="1">
    <citation type="journal article" date="2015" name="Nature">
        <title>Complex archaea that bridge the gap between prokaryotes and eukaryotes.</title>
        <authorList>
            <person name="Spang A."/>
            <person name="Saw J.H."/>
            <person name="Jorgensen S.L."/>
            <person name="Zaremba-Niedzwiedzka K."/>
            <person name="Martijn J."/>
            <person name="Lind A.E."/>
            <person name="van Eijk R."/>
            <person name="Schleper C."/>
            <person name="Guy L."/>
            <person name="Ettema T.J."/>
        </authorList>
    </citation>
    <scope>NUCLEOTIDE SEQUENCE</scope>
</reference>
<dbReference type="AlphaFoldDB" id="A0A0F9N6E2"/>
<sequence>MTGLFTHITAAAPTTSVVRSIAGVLLKVIVNEAAA</sequence>
<proteinExistence type="predicted"/>
<dbReference type="EMBL" id="LAZR01004575">
    <property type="protein sequence ID" value="KKN07407.1"/>
    <property type="molecule type" value="Genomic_DNA"/>
</dbReference>
<protein>
    <submittedName>
        <fullName evidence="1">Uncharacterized protein</fullName>
    </submittedName>
</protein>
<name>A0A0F9N6E2_9ZZZZ</name>
<evidence type="ECO:0000313" key="1">
    <source>
        <dbReference type="EMBL" id="KKN07407.1"/>
    </source>
</evidence>
<comment type="caution">
    <text evidence="1">The sequence shown here is derived from an EMBL/GenBank/DDBJ whole genome shotgun (WGS) entry which is preliminary data.</text>
</comment>
<feature type="non-terminal residue" evidence="1">
    <location>
        <position position="35"/>
    </location>
</feature>
<organism evidence="1">
    <name type="scientific">marine sediment metagenome</name>
    <dbReference type="NCBI Taxonomy" id="412755"/>
    <lineage>
        <taxon>unclassified sequences</taxon>
        <taxon>metagenomes</taxon>
        <taxon>ecological metagenomes</taxon>
    </lineage>
</organism>
<accession>A0A0F9N6E2</accession>
<gene>
    <name evidence="1" type="ORF">LCGC14_1067540</name>
</gene>